<name>A0A917U9K0_9ACTN</name>
<dbReference type="InterPro" id="IPR002933">
    <property type="entry name" value="Peptidase_M20"/>
</dbReference>
<dbReference type="InterPro" id="IPR017439">
    <property type="entry name" value="Amidohydrolase"/>
</dbReference>
<dbReference type="Gene3D" id="3.40.630.10">
    <property type="entry name" value="Zn peptidases"/>
    <property type="match status" value="2"/>
</dbReference>
<evidence type="ECO:0000313" key="2">
    <source>
        <dbReference type="Proteomes" id="UP000642070"/>
    </source>
</evidence>
<gene>
    <name evidence="1" type="ORF">GCM10007977_083520</name>
</gene>
<dbReference type="PANTHER" id="PTHR11014">
    <property type="entry name" value="PEPTIDASE M20 FAMILY MEMBER"/>
    <property type="match status" value="1"/>
</dbReference>
<proteinExistence type="predicted"/>
<dbReference type="GO" id="GO:0016787">
    <property type="term" value="F:hydrolase activity"/>
    <property type="evidence" value="ECO:0007669"/>
    <property type="project" value="UniProtKB-KW"/>
</dbReference>
<dbReference type="SUPFAM" id="SSF53187">
    <property type="entry name" value="Zn-dependent exopeptidases"/>
    <property type="match status" value="1"/>
</dbReference>
<accession>A0A917U9K0</accession>
<sequence length="349" mass="36874">MGGMTGIDDDCVQLRREIHRAPELAGEERRTAGLVAEQLRAAGLDVTTGVGGHGIVAVVDGGDGPVIGYRADLDAVPSEDGGAAHTCGHDVHTAVGVGVARALAGTPGLRGKVVFYFQPAEENLEGARAMIADGALDRLLPDEIYALHCAPLPAGMFGIMPGTGLPGHDAGTVVTDRPEHVAAAVEALSTVAYPQSPEEYERIVADLQTPGGQLQTFVVANAYVEDERRVRVWVRAWPPERYDEVREQVRAIAGAGVDFPAPPFPAMVCDPVLSRAAVPHLGTVTETHAMFPFNGEDFALFLERVPGAMFYLGVGGEGIPHHSAFTPDERAIGTGIAAMTRLLRARQEP</sequence>
<reference evidence="1" key="2">
    <citation type="submission" date="2020-09" db="EMBL/GenBank/DDBJ databases">
        <authorList>
            <person name="Sun Q."/>
            <person name="Ohkuma M."/>
        </authorList>
    </citation>
    <scope>NUCLEOTIDE SEQUENCE</scope>
    <source>
        <strain evidence="1">JCM 19831</strain>
    </source>
</reference>
<comment type="caution">
    <text evidence="1">The sequence shown here is derived from an EMBL/GenBank/DDBJ whole genome shotgun (WGS) entry which is preliminary data.</text>
</comment>
<protein>
    <submittedName>
        <fullName evidence="1">Hippurate hydrolase</fullName>
    </submittedName>
</protein>
<dbReference type="Proteomes" id="UP000642070">
    <property type="component" value="Unassembled WGS sequence"/>
</dbReference>
<dbReference type="AlphaFoldDB" id="A0A917U9K0"/>
<dbReference type="Pfam" id="PF01546">
    <property type="entry name" value="Peptidase_M20"/>
    <property type="match status" value="1"/>
</dbReference>
<dbReference type="PANTHER" id="PTHR11014:SF63">
    <property type="entry name" value="METALLOPEPTIDASE, PUTATIVE (AFU_ORTHOLOGUE AFUA_6G09600)-RELATED"/>
    <property type="match status" value="1"/>
</dbReference>
<keyword evidence="2" id="KW-1185">Reference proteome</keyword>
<evidence type="ECO:0000313" key="1">
    <source>
        <dbReference type="EMBL" id="GGM69130.1"/>
    </source>
</evidence>
<reference evidence="1" key="1">
    <citation type="journal article" date="2014" name="Int. J. Syst. Evol. Microbiol.">
        <title>Complete genome sequence of Corynebacterium casei LMG S-19264T (=DSM 44701T), isolated from a smear-ripened cheese.</title>
        <authorList>
            <consortium name="US DOE Joint Genome Institute (JGI-PGF)"/>
            <person name="Walter F."/>
            <person name="Albersmeier A."/>
            <person name="Kalinowski J."/>
            <person name="Ruckert C."/>
        </authorList>
    </citation>
    <scope>NUCLEOTIDE SEQUENCE</scope>
    <source>
        <strain evidence="1">JCM 19831</strain>
    </source>
</reference>
<organism evidence="1 2">
    <name type="scientific">Dactylosporangium sucinum</name>
    <dbReference type="NCBI Taxonomy" id="1424081"/>
    <lineage>
        <taxon>Bacteria</taxon>
        <taxon>Bacillati</taxon>
        <taxon>Actinomycetota</taxon>
        <taxon>Actinomycetes</taxon>
        <taxon>Micromonosporales</taxon>
        <taxon>Micromonosporaceae</taxon>
        <taxon>Dactylosporangium</taxon>
    </lineage>
</organism>
<dbReference type="EMBL" id="BMPI01000058">
    <property type="protein sequence ID" value="GGM69130.1"/>
    <property type="molecule type" value="Genomic_DNA"/>
</dbReference>
<keyword evidence="1" id="KW-0378">Hydrolase</keyword>